<sequence length="54" mass="5821">MEFLKHKAGLIVLIVSLVIIVAAIWYLMFGTPQGGSYEGGTLVEGIKSLGMVRL</sequence>
<reference evidence="2 3" key="1">
    <citation type="submission" date="2011-08" db="EMBL/GenBank/DDBJ databases">
        <title>The Genome Sequence of Clostridium hathewayi WAL-18680.</title>
        <authorList>
            <consortium name="The Broad Institute Genome Sequencing Platform"/>
            <person name="Earl A."/>
            <person name="Ward D."/>
            <person name="Feldgarden M."/>
            <person name="Gevers D."/>
            <person name="Finegold S.M."/>
            <person name="Summanen P.H."/>
            <person name="Molitoris D.R."/>
            <person name="Song M."/>
            <person name="Daigneault M."/>
            <person name="Allen-Vercoe E."/>
            <person name="Young S.K."/>
            <person name="Zeng Q."/>
            <person name="Gargeya S."/>
            <person name="Fitzgerald M."/>
            <person name="Haas B."/>
            <person name="Abouelleil A."/>
            <person name="Alvarado L."/>
            <person name="Arachchi H.M."/>
            <person name="Berlin A."/>
            <person name="Brown A."/>
            <person name="Chapman S.B."/>
            <person name="Chen Z."/>
            <person name="Dunbar C."/>
            <person name="Freedman E."/>
            <person name="Gearin G."/>
            <person name="Gellesch M."/>
            <person name="Goldberg J."/>
            <person name="Griggs A."/>
            <person name="Gujja S."/>
            <person name="Heiman D."/>
            <person name="Howarth C."/>
            <person name="Larson L."/>
            <person name="Lui A."/>
            <person name="MacDonald P.J.P."/>
            <person name="Montmayeur A."/>
            <person name="Murphy C."/>
            <person name="Neiman D."/>
            <person name="Pearson M."/>
            <person name="Priest M."/>
            <person name="Roberts A."/>
            <person name="Saif S."/>
            <person name="Shea T."/>
            <person name="Shenoy N."/>
            <person name="Sisk P."/>
            <person name="Stolte C."/>
            <person name="Sykes S."/>
            <person name="Wortman J."/>
            <person name="Nusbaum C."/>
            <person name="Birren B."/>
        </authorList>
    </citation>
    <scope>NUCLEOTIDE SEQUENCE [LARGE SCALE GENOMIC DNA]</scope>
    <source>
        <strain evidence="2 3">WAL-18680</strain>
    </source>
</reference>
<comment type="caution">
    <text evidence="2">The sequence shown here is derived from an EMBL/GenBank/DDBJ whole genome shotgun (WGS) entry which is preliminary data.</text>
</comment>
<dbReference type="PATRIC" id="fig|742737.3.peg.2037"/>
<gene>
    <name evidence="2" type="ORF">HMPREF9473_02014</name>
</gene>
<accession>G5IET7</accession>
<dbReference type="Proteomes" id="UP000005384">
    <property type="component" value="Unassembled WGS sequence"/>
</dbReference>
<name>G5IET7_9FIRM</name>
<keyword evidence="1" id="KW-1133">Transmembrane helix</keyword>
<dbReference type="RefSeq" id="WP_006779994.1">
    <property type="nucleotide sequence ID" value="NZ_CP040506.1"/>
</dbReference>
<organism evidence="2 3">
    <name type="scientific">Hungatella hathewayi WAL-18680</name>
    <dbReference type="NCBI Taxonomy" id="742737"/>
    <lineage>
        <taxon>Bacteria</taxon>
        <taxon>Bacillati</taxon>
        <taxon>Bacillota</taxon>
        <taxon>Clostridia</taxon>
        <taxon>Lachnospirales</taxon>
        <taxon>Lachnospiraceae</taxon>
        <taxon>Hungatella</taxon>
    </lineage>
</organism>
<proteinExistence type="predicted"/>
<evidence type="ECO:0000256" key="1">
    <source>
        <dbReference type="SAM" id="Phobius"/>
    </source>
</evidence>
<feature type="transmembrane region" description="Helical" evidence="1">
    <location>
        <begin position="7"/>
        <end position="28"/>
    </location>
</feature>
<keyword evidence="1" id="KW-0472">Membrane</keyword>
<protein>
    <submittedName>
        <fullName evidence="2">Uncharacterized protein</fullName>
    </submittedName>
</protein>
<keyword evidence="3" id="KW-1185">Reference proteome</keyword>
<dbReference type="EMBL" id="ADLN01000039">
    <property type="protein sequence ID" value="EHI60001.1"/>
    <property type="molecule type" value="Genomic_DNA"/>
</dbReference>
<dbReference type="HOGENOM" id="CLU_213244_0_0_9"/>
<evidence type="ECO:0000313" key="3">
    <source>
        <dbReference type="Proteomes" id="UP000005384"/>
    </source>
</evidence>
<dbReference type="AlphaFoldDB" id="G5IET7"/>
<evidence type="ECO:0000313" key="2">
    <source>
        <dbReference type="EMBL" id="EHI60001.1"/>
    </source>
</evidence>
<keyword evidence="1" id="KW-0812">Transmembrane</keyword>